<gene>
    <name evidence="2" type="ORF">AMON00008_LOCUS22343</name>
</gene>
<feature type="compositionally biased region" description="Low complexity" evidence="1">
    <location>
        <begin position="338"/>
        <end position="358"/>
    </location>
</feature>
<dbReference type="AlphaFoldDB" id="A0A7S4QLJ0"/>
<evidence type="ECO:0000313" key="2">
    <source>
        <dbReference type="EMBL" id="CAE4587254.1"/>
    </source>
</evidence>
<proteinExistence type="predicted"/>
<name>A0A7S4QLJ0_9DINO</name>
<reference evidence="2" key="1">
    <citation type="submission" date="2021-01" db="EMBL/GenBank/DDBJ databases">
        <authorList>
            <person name="Corre E."/>
            <person name="Pelletier E."/>
            <person name="Niang G."/>
            <person name="Scheremetjew M."/>
            <person name="Finn R."/>
            <person name="Kale V."/>
            <person name="Holt S."/>
            <person name="Cochrane G."/>
            <person name="Meng A."/>
            <person name="Brown T."/>
            <person name="Cohen L."/>
        </authorList>
    </citation>
    <scope>NUCLEOTIDE SEQUENCE</scope>
    <source>
        <strain evidence="2">CCMP3105</strain>
    </source>
</reference>
<accession>A0A7S4QLJ0</accession>
<feature type="compositionally biased region" description="Basic residues" evidence="1">
    <location>
        <begin position="304"/>
        <end position="319"/>
    </location>
</feature>
<dbReference type="EMBL" id="HBNR01032559">
    <property type="protein sequence ID" value="CAE4587254.1"/>
    <property type="molecule type" value="Transcribed_RNA"/>
</dbReference>
<evidence type="ECO:0000256" key="1">
    <source>
        <dbReference type="SAM" id="MobiDB-lite"/>
    </source>
</evidence>
<organism evidence="2">
    <name type="scientific">Alexandrium monilatum</name>
    <dbReference type="NCBI Taxonomy" id="311494"/>
    <lineage>
        <taxon>Eukaryota</taxon>
        <taxon>Sar</taxon>
        <taxon>Alveolata</taxon>
        <taxon>Dinophyceae</taxon>
        <taxon>Gonyaulacales</taxon>
        <taxon>Pyrocystaceae</taxon>
        <taxon>Alexandrium</taxon>
    </lineage>
</organism>
<protein>
    <submittedName>
        <fullName evidence="2">Uncharacterized protein</fullName>
    </submittedName>
</protein>
<sequence>MILRLFAKLARPPPGRMLRALAAVAVGLRLALPVSAAKYVSAVALASGFLGYRAQGLRGEDDGVEGRLDFLGAGGSAELPHVAEGWLDVRDVPEGKSVLAALAEATRNTAPSEAKRQEWRRRQLEMFRRTRPIRAWMGERRGAVRNVAEDPAEWSAAMLDCYGPLSDESFFRFFRQRMEDPNFYTGLIYVPIPWRFVNEDSVVTLKTNRVAAMTARLLAGLRGEGLYFTLMEQSHPGELADRLHLRQGRISWRRLLVFDSRGTTVAFRASGGSSGGGCWSSTRGWRTRGGPLPSRGCPCPSSTHGRRRFRRSLWPRSRRGSSSQEGATARKGRGCSQVAPAASRAVATSGASTAAARSFPRTSFEGPCTTRPGL</sequence>
<feature type="region of interest" description="Disordered" evidence="1">
    <location>
        <begin position="290"/>
        <end position="374"/>
    </location>
</feature>